<name>A0AA86RS34_9FABA</name>
<reference evidence="2" key="1">
    <citation type="submission" date="2023-10" db="EMBL/GenBank/DDBJ databases">
        <authorList>
            <person name="Domelevo Entfellner J.-B."/>
        </authorList>
    </citation>
    <scope>NUCLEOTIDE SEQUENCE</scope>
</reference>
<dbReference type="Proteomes" id="UP001189624">
    <property type="component" value="Chromosome 1"/>
</dbReference>
<dbReference type="Gramene" id="rna-AYBTSS11_LOCUS3352">
    <property type="protein sequence ID" value="CAJ1907835.1"/>
    <property type="gene ID" value="gene-AYBTSS11_LOCUS3352"/>
</dbReference>
<proteinExistence type="predicted"/>
<evidence type="ECO:0000313" key="3">
    <source>
        <dbReference type="Proteomes" id="UP001189624"/>
    </source>
</evidence>
<dbReference type="AlphaFoldDB" id="A0AA86RS34"/>
<dbReference type="EMBL" id="OY731398">
    <property type="protein sequence ID" value="CAJ1907835.1"/>
    <property type="molecule type" value="Genomic_DNA"/>
</dbReference>
<organism evidence="2 3">
    <name type="scientific">Sphenostylis stenocarpa</name>
    <dbReference type="NCBI Taxonomy" id="92480"/>
    <lineage>
        <taxon>Eukaryota</taxon>
        <taxon>Viridiplantae</taxon>
        <taxon>Streptophyta</taxon>
        <taxon>Embryophyta</taxon>
        <taxon>Tracheophyta</taxon>
        <taxon>Spermatophyta</taxon>
        <taxon>Magnoliopsida</taxon>
        <taxon>eudicotyledons</taxon>
        <taxon>Gunneridae</taxon>
        <taxon>Pentapetalae</taxon>
        <taxon>rosids</taxon>
        <taxon>fabids</taxon>
        <taxon>Fabales</taxon>
        <taxon>Fabaceae</taxon>
        <taxon>Papilionoideae</taxon>
        <taxon>50 kb inversion clade</taxon>
        <taxon>NPAAA clade</taxon>
        <taxon>indigoferoid/millettioid clade</taxon>
        <taxon>Phaseoleae</taxon>
        <taxon>Sphenostylis</taxon>
    </lineage>
</organism>
<evidence type="ECO:0000313" key="2">
    <source>
        <dbReference type="EMBL" id="CAJ1907835.1"/>
    </source>
</evidence>
<accession>A0AA86RS34</accession>
<evidence type="ECO:0000256" key="1">
    <source>
        <dbReference type="SAM" id="MobiDB-lite"/>
    </source>
</evidence>
<feature type="region of interest" description="Disordered" evidence="1">
    <location>
        <begin position="28"/>
        <end position="52"/>
    </location>
</feature>
<keyword evidence="3" id="KW-1185">Reference proteome</keyword>
<gene>
    <name evidence="2" type="ORF">AYBTSS11_LOCUS3352</name>
</gene>
<protein>
    <submittedName>
        <fullName evidence="2">Uncharacterized protein</fullName>
    </submittedName>
</protein>
<sequence length="177" mass="20051">MTNKEVVQNNDNAVTECTKVVCAARPTIQSPERNADKSHKGNPQNLTTPPQLQQITPNITIDKVVSPPKLNKTTAIVVPSAPPQFLRYRPNDLRQQPLRTVDFLSQMEARCSIPIKVWRENPPTKAALAEWASSLRLGDGKRKPVDLKLKHRTTLKFKDYNEECNFCNCHSHPSMDR</sequence>
<feature type="compositionally biased region" description="Low complexity" evidence="1">
    <location>
        <begin position="42"/>
        <end position="52"/>
    </location>
</feature>